<evidence type="ECO:0000313" key="2">
    <source>
        <dbReference type="EMBL" id="GBR77009.1"/>
    </source>
</evidence>
<keyword evidence="1" id="KW-0812">Transmembrane</keyword>
<feature type="transmembrane region" description="Helical" evidence="1">
    <location>
        <begin position="39"/>
        <end position="57"/>
    </location>
</feature>
<protein>
    <submittedName>
        <fullName evidence="2">Uncharacterized protein</fullName>
    </submittedName>
</protein>
<keyword evidence="1" id="KW-1133">Transmembrane helix</keyword>
<keyword evidence="1" id="KW-0472">Membrane</keyword>
<sequence>CSKAQTFNPTKPVFFKSMGLKLLMKLGFIQMVLYAEQPTPLIIILVLFMSTALLQNIPNINEQQIIFTCKRYVLSIYNVLSQKKPI</sequence>
<accession>A0A388TIG6</accession>
<dbReference type="Proteomes" id="UP000275925">
    <property type="component" value="Unassembled WGS sequence"/>
</dbReference>
<feature type="non-terminal residue" evidence="2">
    <location>
        <position position="1"/>
    </location>
</feature>
<reference evidence="2 3" key="1">
    <citation type="journal article" date="2019" name="ISME J.">
        <title>Genome analyses of uncultured TG2/ZB3 bacteria in 'Margulisbacteria' specifically attached to ectosymbiotic spirochetes of protists in the termite gut.</title>
        <authorList>
            <person name="Utami Y.D."/>
            <person name="Kuwahara H."/>
            <person name="Igai K."/>
            <person name="Murakami T."/>
            <person name="Sugaya K."/>
            <person name="Morikawa T."/>
            <person name="Nagura Y."/>
            <person name="Yuki M."/>
            <person name="Deevong P."/>
            <person name="Inoue T."/>
            <person name="Kihara K."/>
            <person name="Lo N."/>
            <person name="Yamada A."/>
            <person name="Ohkuma M."/>
            <person name="Hongoh Y."/>
        </authorList>
    </citation>
    <scope>NUCLEOTIDE SEQUENCE [LARGE SCALE GENOMIC DNA]</scope>
    <source>
        <strain evidence="2">NkOx7-02</strain>
    </source>
</reference>
<evidence type="ECO:0000313" key="3">
    <source>
        <dbReference type="Proteomes" id="UP000275925"/>
    </source>
</evidence>
<dbReference type="AlphaFoldDB" id="A0A388TIG6"/>
<evidence type="ECO:0000256" key="1">
    <source>
        <dbReference type="SAM" id="Phobius"/>
    </source>
</evidence>
<dbReference type="EMBL" id="BGZO01000080">
    <property type="protein sequence ID" value="GBR77009.1"/>
    <property type="molecule type" value="Genomic_DNA"/>
</dbReference>
<comment type="caution">
    <text evidence="2">The sequence shown here is derived from an EMBL/GenBank/DDBJ whole genome shotgun (WGS) entry which is preliminary data.</text>
</comment>
<gene>
    <name evidence="2" type="ORF">NO2_1469</name>
</gene>
<keyword evidence="3" id="KW-1185">Reference proteome</keyword>
<name>A0A388TIG6_9BACT</name>
<feature type="transmembrane region" description="Helical" evidence="1">
    <location>
        <begin position="13"/>
        <end position="33"/>
    </location>
</feature>
<organism evidence="2 3">
    <name type="scientific">Candidatus Termititenax persephonae</name>
    <dbReference type="NCBI Taxonomy" id="2218525"/>
    <lineage>
        <taxon>Bacteria</taxon>
        <taxon>Bacillati</taxon>
        <taxon>Candidatus Margulisiibacteriota</taxon>
        <taxon>Candidatus Termititenacia</taxon>
        <taxon>Candidatus Termititenacales</taxon>
        <taxon>Candidatus Termititenacaceae</taxon>
        <taxon>Candidatus Termititenax</taxon>
    </lineage>
</organism>
<proteinExistence type="predicted"/>